<dbReference type="Pfam" id="PF13456">
    <property type="entry name" value="RVT_3"/>
    <property type="match status" value="1"/>
</dbReference>
<accession>A0AAV3RXH5</accession>
<evidence type="ECO:0008006" key="5">
    <source>
        <dbReference type="Google" id="ProtNLM"/>
    </source>
</evidence>
<evidence type="ECO:0000313" key="3">
    <source>
        <dbReference type="EMBL" id="GAA0185225.1"/>
    </source>
</evidence>
<evidence type="ECO:0000259" key="1">
    <source>
        <dbReference type="Pfam" id="PF13456"/>
    </source>
</evidence>
<dbReference type="Pfam" id="PF13966">
    <property type="entry name" value="zf-RVT"/>
    <property type="match status" value="1"/>
</dbReference>
<dbReference type="Proteomes" id="UP001454036">
    <property type="component" value="Unassembled WGS sequence"/>
</dbReference>
<dbReference type="InterPro" id="IPR044730">
    <property type="entry name" value="RNase_H-like_dom_plant"/>
</dbReference>
<protein>
    <recommendedName>
        <fullName evidence="5">RNase H type-1 domain-containing protein</fullName>
    </recommendedName>
</protein>
<sequence length="240" mass="26873">MGLASIFGPNHGCLALVTTNYMGQEAMALGVEQLLGSEDAANVLAIPLSRRIVRDKLVWHHIRSRVYLICSGYKCACDMKRNGKVRGIEKGECSNGVVVDPCWNTLWQMQVPPRVKSFLWKALHNILPTKDRPRRRGVRIDSEYYKATYTLRSPPATTEEGEGLNGGRFLGAKFIKLPNVSSPLMAEALAIRGALEFAYSNQWRKIVIESHSRHLIQVLNGRQAIPIEVEIVIDDIYCLA</sequence>
<dbReference type="AlphaFoldDB" id="A0AAV3RXH5"/>
<dbReference type="InterPro" id="IPR002156">
    <property type="entry name" value="RNaseH_domain"/>
</dbReference>
<dbReference type="InterPro" id="IPR026960">
    <property type="entry name" value="RVT-Znf"/>
</dbReference>
<name>A0AAV3RXH5_LITER</name>
<feature type="domain" description="RNase H type-1" evidence="1">
    <location>
        <begin position="167"/>
        <end position="236"/>
    </location>
</feature>
<keyword evidence="4" id="KW-1185">Reference proteome</keyword>
<reference evidence="3 4" key="1">
    <citation type="submission" date="2024-01" db="EMBL/GenBank/DDBJ databases">
        <title>The complete chloroplast genome sequence of Lithospermum erythrorhizon: insights into the phylogenetic relationship among Boraginaceae species and the maternal lineages of purple gromwells.</title>
        <authorList>
            <person name="Okada T."/>
            <person name="Watanabe K."/>
        </authorList>
    </citation>
    <scope>NUCLEOTIDE SEQUENCE [LARGE SCALE GENOMIC DNA]</scope>
</reference>
<dbReference type="GO" id="GO:0004523">
    <property type="term" value="F:RNA-DNA hybrid ribonuclease activity"/>
    <property type="evidence" value="ECO:0007669"/>
    <property type="project" value="InterPro"/>
</dbReference>
<dbReference type="GO" id="GO:0003676">
    <property type="term" value="F:nucleic acid binding"/>
    <property type="evidence" value="ECO:0007669"/>
    <property type="project" value="InterPro"/>
</dbReference>
<evidence type="ECO:0000259" key="2">
    <source>
        <dbReference type="Pfam" id="PF13966"/>
    </source>
</evidence>
<gene>
    <name evidence="3" type="ORF">LIER_32513</name>
</gene>
<dbReference type="EMBL" id="BAABME010012534">
    <property type="protein sequence ID" value="GAA0185225.1"/>
    <property type="molecule type" value="Genomic_DNA"/>
</dbReference>
<organism evidence="3 4">
    <name type="scientific">Lithospermum erythrorhizon</name>
    <name type="common">Purple gromwell</name>
    <name type="synonym">Lithospermum officinale var. erythrorhizon</name>
    <dbReference type="NCBI Taxonomy" id="34254"/>
    <lineage>
        <taxon>Eukaryota</taxon>
        <taxon>Viridiplantae</taxon>
        <taxon>Streptophyta</taxon>
        <taxon>Embryophyta</taxon>
        <taxon>Tracheophyta</taxon>
        <taxon>Spermatophyta</taxon>
        <taxon>Magnoliopsida</taxon>
        <taxon>eudicotyledons</taxon>
        <taxon>Gunneridae</taxon>
        <taxon>Pentapetalae</taxon>
        <taxon>asterids</taxon>
        <taxon>lamiids</taxon>
        <taxon>Boraginales</taxon>
        <taxon>Boraginaceae</taxon>
        <taxon>Boraginoideae</taxon>
        <taxon>Lithospermeae</taxon>
        <taxon>Lithospermum</taxon>
    </lineage>
</organism>
<comment type="caution">
    <text evidence="3">The sequence shown here is derived from an EMBL/GenBank/DDBJ whole genome shotgun (WGS) entry which is preliminary data.</text>
</comment>
<feature type="domain" description="Reverse transcriptase zinc-binding" evidence="2">
    <location>
        <begin position="100"/>
        <end position="142"/>
    </location>
</feature>
<proteinExistence type="predicted"/>
<evidence type="ECO:0000313" key="4">
    <source>
        <dbReference type="Proteomes" id="UP001454036"/>
    </source>
</evidence>
<dbReference type="CDD" id="cd06222">
    <property type="entry name" value="RNase_H_like"/>
    <property type="match status" value="1"/>
</dbReference>